<dbReference type="InterPro" id="IPR035990">
    <property type="entry name" value="TIM_sf"/>
</dbReference>
<dbReference type="KEGG" id="mbet:N8K70_13475"/>
<protein>
    <recommendedName>
        <fullName evidence="2">Triosephosphate isomerase</fullName>
        <ecNumber evidence="2">5.3.1.1</ecNumber>
    </recommendedName>
</protein>
<evidence type="ECO:0000256" key="1">
    <source>
        <dbReference type="ARBA" id="ARBA00023235"/>
    </source>
</evidence>
<sequence>MTDERPGAGRLPVTLGVSLKAYLGVRESAEWAAAIGAQASAHPAVRSGAVEVFALPALPALAAVSATLAGSPVAYGAQDLFWEDRGPFTGAVSGADLAELGCRYVEIGHAERRAVFGEGEEVSRRKLAAAVRNGLTPVVCVGERSRQSAERAAEVCAAQLESVLAEAEEVGDLVIAYEPEWAIGRAEPAPPDHVVDVVRAMKRRIADLPVTGRVPVIYGGSAGPGLLATIAAGADGLFLGRFAHDPAAVAVMLDEAAAIR</sequence>
<dbReference type="GO" id="GO:0046166">
    <property type="term" value="P:glyceraldehyde-3-phosphate biosynthetic process"/>
    <property type="evidence" value="ECO:0007669"/>
    <property type="project" value="TreeGrafter"/>
</dbReference>
<dbReference type="PANTHER" id="PTHR21139">
    <property type="entry name" value="TRIOSEPHOSPHATE ISOMERASE"/>
    <property type="match status" value="1"/>
</dbReference>
<keyword evidence="2" id="KW-0312">Gluconeogenesis</keyword>
<dbReference type="GO" id="GO:0004807">
    <property type="term" value="F:triose-phosphate isomerase activity"/>
    <property type="evidence" value="ECO:0007669"/>
    <property type="project" value="UniProtKB-EC"/>
</dbReference>
<dbReference type="InterPro" id="IPR013785">
    <property type="entry name" value="Aldolase_TIM"/>
</dbReference>
<keyword evidence="2" id="KW-0324">Glycolysis</keyword>
<comment type="subunit">
    <text evidence="2">Homodimer.</text>
</comment>
<evidence type="ECO:0000256" key="2">
    <source>
        <dbReference type="RuleBase" id="RU363013"/>
    </source>
</evidence>
<dbReference type="GO" id="GO:0006096">
    <property type="term" value="P:glycolytic process"/>
    <property type="evidence" value="ECO:0007669"/>
    <property type="project" value="UniProtKB-KW"/>
</dbReference>
<organism evidence="3 4">
    <name type="scientific">Microbacterium betulae</name>
    <dbReference type="NCBI Taxonomy" id="2981139"/>
    <lineage>
        <taxon>Bacteria</taxon>
        <taxon>Bacillati</taxon>
        <taxon>Actinomycetota</taxon>
        <taxon>Actinomycetes</taxon>
        <taxon>Micrococcales</taxon>
        <taxon>Microbacteriaceae</taxon>
        <taxon>Microbacterium</taxon>
    </lineage>
</organism>
<evidence type="ECO:0000313" key="3">
    <source>
        <dbReference type="EMBL" id="WOF22389.1"/>
    </source>
</evidence>
<dbReference type="EC" id="5.3.1.1" evidence="2"/>
<dbReference type="GO" id="GO:0006094">
    <property type="term" value="P:gluconeogenesis"/>
    <property type="evidence" value="ECO:0007669"/>
    <property type="project" value="UniProtKB-KW"/>
</dbReference>
<evidence type="ECO:0000313" key="4">
    <source>
        <dbReference type="Proteomes" id="UP001305498"/>
    </source>
</evidence>
<keyword evidence="1 2" id="KW-0413">Isomerase</keyword>
<dbReference type="PROSITE" id="PS51440">
    <property type="entry name" value="TIM_2"/>
    <property type="match status" value="1"/>
</dbReference>
<dbReference type="InterPro" id="IPR000652">
    <property type="entry name" value="Triosephosphate_isomerase"/>
</dbReference>
<reference evidence="3 4" key="1">
    <citation type="submission" date="2023-02" db="EMBL/GenBank/DDBJ databases">
        <title>Microbacterium betulae sp. nov., isolated from birch wood.</title>
        <authorList>
            <person name="Pasciak M."/>
            <person name="Pawlik K.J."/>
            <person name="Martynowski D."/>
            <person name="Laczmanski L."/>
            <person name="Ciekot J."/>
            <person name="Szponar B."/>
            <person name="Wojcik-Fatla A."/>
            <person name="Mackiewicz B."/>
            <person name="Farian E."/>
            <person name="Cholewa G."/>
            <person name="Cholewa A."/>
            <person name="Dutkiewicz J."/>
        </authorList>
    </citation>
    <scope>NUCLEOTIDE SEQUENCE [LARGE SCALE GENOMIC DNA]</scope>
    <source>
        <strain evidence="3 4">AB</strain>
    </source>
</reference>
<dbReference type="Pfam" id="PF00121">
    <property type="entry name" value="TIM"/>
    <property type="match status" value="1"/>
</dbReference>
<dbReference type="GO" id="GO:0005829">
    <property type="term" value="C:cytosol"/>
    <property type="evidence" value="ECO:0007669"/>
    <property type="project" value="TreeGrafter"/>
</dbReference>
<dbReference type="AlphaFoldDB" id="A0AA97FHX7"/>
<dbReference type="Gene3D" id="3.20.20.70">
    <property type="entry name" value="Aldolase class I"/>
    <property type="match status" value="1"/>
</dbReference>
<proteinExistence type="inferred from homology"/>
<comment type="pathway">
    <text evidence="2">Carbohydrate degradation; glycolysis; D-glyceraldehyde 3-phosphate from glycerone phosphate: step 1/1.</text>
</comment>
<keyword evidence="2" id="KW-0963">Cytoplasm</keyword>
<dbReference type="SUPFAM" id="SSF51351">
    <property type="entry name" value="Triosephosphate isomerase (TIM)"/>
    <property type="match status" value="1"/>
</dbReference>
<comment type="pathway">
    <text evidence="2">Carbohydrate biosynthesis; gluconeogenesis.</text>
</comment>
<dbReference type="PANTHER" id="PTHR21139:SF2">
    <property type="entry name" value="TRIOSEPHOSPHATE ISOMERASE"/>
    <property type="match status" value="1"/>
</dbReference>
<dbReference type="Proteomes" id="UP001305498">
    <property type="component" value="Chromosome"/>
</dbReference>
<gene>
    <name evidence="3" type="ORF">N8K70_13475</name>
</gene>
<name>A0AA97FHX7_9MICO</name>
<dbReference type="EMBL" id="CP118157">
    <property type="protein sequence ID" value="WOF22389.1"/>
    <property type="molecule type" value="Genomic_DNA"/>
</dbReference>
<accession>A0AA97FHX7</accession>
<comment type="catalytic activity">
    <reaction evidence="2">
        <text>D-glyceraldehyde 3-phosphate = dihydroxyacetone phosphate</text>
        <dbReference type="Rhea" id="RHEA:18585"/>
        <dbReference type="ChEBI" id="CHEBI:57642"/>
        <dbReference type="ChEBI" id="CHEBI:59776"/>
        <dbReference type="EC" id="5.3.1.1"/>
    </reaction>
</comment>
<dbReference type="CDD" id="cd00311">
    <property type="entry name" value="TIM"/>
    <property type="match status" value="1"/>
</dbReference>
<keyword evidence="4" id="KW-1185">Reference proteome</keyword>
<comment type="similarity">
    <text evidence="2">Belongs to the triosephosphate isomerase family.</text>
</comment>
<dbReference type="GO" id="GO:0019563">
    <property type="term" value="P:glycerol catabolic process"/>
    <property type="evidence" value="ECO:0007669"/>
    <property type="project" value="TreeGrafter"/>
</dbReference>
<comment type="subcellular location">
    <subcellularLocation>
        <location evidence="2">Cytoplasm</location>
    </subcellularLocation>
</comment>
<dbReference type="RefSeq" id="WP_317138861.1">
    <property type="nucleotide sequence ID" value="NZ_CP118157.1"/>
</dbReference>